<evidence type="ECO:0000313" key="12">
    <source>
        <dbReference type="Proteomes" id="UP000076959"/>
    </source>
</evidence>
<proteinExistence type="predicted"/>
<dbReference type="PANTHER" id="PTHR35008">
    <property type="entry name" value="BLL4482 PROTEIN-RELATED"/>
    <property type="match status" value="1"/>
</dbReference>
<evidence type="ECO:0000256" key="7">
    <source>
        <dbReference type="ARBA" id="ARBA00023004"/>
    </source>
</evidence>
<dbReference type="Pfam" id="PF00034">
    <property type="entry name" value="Cytochrom_C"/>
    <property type="match status" value="2"/>
</dbReference>
<keyword evidence="8" id="KW-0472">Membrane</keyword>
<evidence type="ECO:0000256" key="4">
    <source>
        <dbReference type="ARBA" id="ARBA00022723"/>
    </source>
</evidence>
<keyword evidence="12" id="KW-1185">Reference proteome</keyword>
<comment type="subcellular location">
    <subcellularLocation>
        <location evidence="1">Cell membrane</location>
    </subcellularLocation>
</comment>
<dbReference type="STRING" id="1505087.AYJ54_23520"/>
<dbReference type="Gene3D" id="1.10.760.10">
    <property type="entry name" value="Cytochrome c-like domain"/>
    <property type="match status" value="2"/>
</dbReference>
<keyword evidence="3 9" id="KW-0349">Heme</keyword>
<dbReference type="GO" id="GO:0009055">
    <property type="term" value="F:electron transfer activity"/>
    <property type="evidence" value="ECO:0007669"/>
    <property type="project" value="InterPro"/>
</dbReference>
<keyword evidence="4 9" id="KW-0479">Metal-binding</keyword>
<dbReference type="SUPFAM" id="SSF46626">
    <property type="entry name" value="Cytochrome c"/>
    <property type="match status" value="2"/>
</dbReference>
<reference evidence="11 12" key="1">
    <citation type="submission" date="2016-03" db="EMBL/GenBank/DDBJ databases">
        <title>Draft Genome Sequence of the Strain BR 10245 (Bradyrhizobium sp.) isolated from nodules of Centrolobium paraense.</title>
        <authorList>
            <person name="Simoes-Araujo J.L.Sr."/>
            <person name="Barauna A.C."/>
            <person name="Silva K."/>
            <person name="Zilli J.E."/>
        </authorList>
    </citation>
    <scope>NUCLEOTIDE SEQUENCE [LARGE SCALE GENOMIC DNA]</scope>
    <source>
        <strain evidence="11 12">BR 10245</strain>
    </source>
</reference>
<dbReference type="Proteomes" id="UP000076959">
    <property type="component" value="Unassembled WGS sequence"/>
</dbReference>
<dbReference type="GO" id="GO:0005506">
    <property type="term" value="F:iron ion binding"/>
    <property type="evidence" value="ECO:0007669"/>
    <property type="project" value="InterPro"/>
</dbReference>
<keyword evidence="5" id="KW-0732">Signal</keyword>
<evidence type="ECO:0000256" key="8">
    <source>
        <dbReference type="ARBA" id="ARBA00023136"/>
    </source>
</evidence>
<dbReference type="OrthoDB" id="9811281at2"/>
<evidence type="ECO:0000259" key="10">
    <source>
        <dbReference type="PROSITE" id="PS51007"/>
    </source>
</evidence>
<gene>
    <name evidence="11" type="ORF">AYJ54_23520</name>
</gene>
<dbReference type="GO" id="GO:0016614">
    <property type="term" value="F:oxidoreductase activity, acting on CH-OH group of donors"/>
    <property type="evidence" value="ECO:0007669"/>
    <property type="project" value="InterPro"/>
</dbReference>
<name>A0A176YEA0_9BRAD</name>
<dbReference type="InterPro" id="IPR009056">
    <property type="entry name" value="Cyt_c-like_dom"/>
</dbReference>
<feature type="domain" description="Cytochrome c" evidence="10">
    <location>
        <begin position="39"/>
        <end position="145"/>
    </location>
</feature>
<keyword evidence="2" id="KW-1003">Cell membrane</keyword>
<evidence type="ECO:0000256" key="6">
    <source>
        <dbReference type="ARBA" id="ARBA00022737"/>
    </source>
</evidence>
<dbReference type="InterPro" id="IPR036909">
    <property type="entry name" value="Cyt_c-like_dom_sf"/>
</dbReference>
<evidence type="ECO:0000256" key="3">
    <source>
        <dbReference type="ARBA" id="ARBA00022617"/>
    </source>
</evidence>
<accession>A0A176YEA0</accession>
<dbReference type="PIRSF" id="PIRSF000018">
    <property type="entry name" value="Mb_ADH_cyt_c"/>
    <property type="match status" value="1"/>
</dbReference>
<dbReference type="GO" id="GO:0020037">
    <property type="term" value="F:heme binding"/>
    <property type="evidence" value="ECO:0007669"/>
    <property type="project" value="InterPro"/>
</dbReference>
<evidence type="ECO:0000256" key="2">
    <source>
        <dbReference type="ARBA" id="ARBA00022475"/>
    </source>
</evidence>
<dbReference type="PROSITE" id="PS51007">
    <property type="entry name" value="CYTC"/>
    <property type="match status" value="2"/>
</dbReference>
<dbReference type="PANTHER" id="PTHR35008:SF8">
    <property type="entry name" value="ALCOHOL DEHYDROGENASE CYTOCHROME C SUBUNIT"/>
    <property type="match status" value="1"/>
</dbReference>
<evidence type="ECO:0000256" key="1">
    <source>
        <dbReference type="ARBA" id="ARBA00004236"/>
    </source>
</evidence>
<evidence type="ECO:0000256" key="9">
    <source>
        <dbReference type="PROSITE-ProRule" id="PRU00433"/>
    </source>
</evidence>
<dbReference type="InterPro" id="IPR051459">
    <property type="entry name" value="Cytochrome_c-type_DH"/>
</dbReference>
<evidence type="ECO:0000313" key="11">
    <source>
        <dbReference type="EMBL" id="OAF04853.1"/>
    </source>
</evidence>
<dbReference type="AlphaFoldDB" id="A0A176YEA0"/>
<dbReference type="GO" id="GO:0005886">
    <property type="term" value="C:plasma membrane"/>
    <property type="evidence" value="ECO:0007669"/>
    <property type="project" value="UniProtKB-SubCell"/>
</dbReference>
<keyword evidence="7 9" id="KW-0408">Iron</keyword>
<protein>
    <submittedName>
        <fullName evidence="11">Alkylated DNA repair protein</fullName>
    </submittedName>
</protein>
<dbReference type="InterPro" id="IPR014353">
    <property type="entry name" value="Membr-bd_ADH_cyt_c"/>
</dbReference>
<keyword evidence="6" id="KW-0677">Repeat</keyword>
<feature type="domain" description="Cytochrome c" evidence="10">
    <location>
        <begin position="187"/>
        <end position="294"/>
    </location>
</feature>
<dbReference type="RefSeq" id="WP_063705084.1">
    <property type="nucleotide sequence ID" value="NZ_LUUB01000082.1"/>
</dbReference>
<sequence>MLQRTISVALLAAVAAAGVYWWLSAPTAVLADTGLAHAPNFANGEEMFNAGGCASCHAVPDQPDRTRLGGGVAIRSPFGTFYAPNISPDPNDGIGRWNEAAFVNAVTKGVSPAGQHYFPAFPYTSYQHAKREDVLDLFAYLKTLPPVAGKVRDHDVRFPFDIRRNVGIWKFLFMDGKPFAADAARSPQWNRGAYLVNSFGHCAECHSPRNFLGGIIGAQRFAGGPNPEGEGWIPNITQKRLGDWSAKDVAYFLKTGELPDGDSAGGAMRRVIKNTSLLSEQDLAAMAEYVKSLPPVDGPTPPKRKEGG</sequence>
<evidence type="ECO:0000256" key="5">
    <source>
        <dbReference type="ARBA" id="ARBA00022729"/>
    </source>
</evidence>
<comment type="caution">
    <text evidence="11">The sequence shown here is derived from an EMBL/GenBank/DDBJ whole genome shotgun (WGS) entry which is preliminary data.</text>
</comment>
<organism evidence="11 12">
    <name type="scientific">Bradyrhizobium centrolobii</name>
    <dbReference type="NCBI Taxonomy" id="1505087"/>
    <lineage>
        <taxon>Bacteria</taxon>
        <taxon>Pseudomonadati</taxon>
        <taxon>Pseudomonadota</taxon>
        <taxon>Alphaproteobacteria</taxon>
        <taxon>Hyphomicrobiales</taxon>
        <taxon>Nitrobacteraceae</taxon>
        <taxon>Bradyrhizobium</taxon>
    </lineage>
</organism>
<dbReference type="EMBL" id="LUUB01000082">
    <property type="protein sequence ID" value="OAF04853.1"/>
    <property type="molecule type" value="Genomic_DNA"/>
</dbReference>